<protein>
    <submittedName>
        <fullName evidence="2">Uncharacterized protein</fullName>
    </submittedName>
</protein>
<accession>A0A7E4W2P5</accession>
<evidence type="ECO:0000313" key="2">
    <source>
        <dbReference type="WBParaSite" id="Pan_g6300.t1"/>
    </source>
</evidence>
<dbReference type="Proteomes" id="UP000492821">
    <property type="component" value="Unassembled WGS sequence"/>
</dbReference>
<name>A0A7E4W2P5_PANRE</name>
<dbReference type="WBParaSite" id="Pan_g6300.t1">
    <property type="protein sequence ID" value="Pan_g6300.t1"/>
    <property type="gene ID" value="Pan_g6300"/>
</dbReference>
<keyword evidence="1" id="KW-1185">Reference proteome</keyword>
<sequence length="85" mass="9424">MERPSTVPKLQMNLLQEETDPSANQLKEFYQLSNASVDNFIEDLLIVMLSNTNERQQSKINALRSWALFGAIAVDTDLGLGLGLG</sequence>
<proteinExistence type="predicted"/>
<reference evidence="1" key="1">
    <citation type="journal article" date="2013" name="Genetics">
        <title>The draft genome and transcriptome of Panagrellus redivivus are shaped by the harsh demands of a free-living lifestyle.</title>
        <authorList>
            <person name="Srinivasan J."/>
            <person name="Dillman A.R."/>
            <person name="Macchietto M.G."/>
            <person name="Heikkinen L."/>
            <person name="Lakso M."/>
            <person name="Fracchia K.M."/>
            <person name="Antoshechkin I."/>
            <person name="Mortazavi A."/>
            <person name="Wong G."/>
            <person name="Sternberg P.W."/>
        </authorList>
    </citation>
    <scope>NUCLEOTIDE SEQUENCE [LARGE SCALE GENOMIC DNA]</scope>
    <source>
        <strain evidence="1">MT8872</strain>
    </source>
</reference>
<evidence type="ECO:0000313" key="1">
    <source>
        <dbReference type="Proteomes" id="UP000492821"/>
    </source>
</evidence>
<dbReference type="AlphaFoldDB" id="A0A7E4W2P5"/>
<organism evidence="1 2">
    <name type="scientific">Panagrellus redivivus</name>
    <name type="common">Microworm</name>
    <dbReference type="NCBI Taxonomy" id="6233"/>
    <lineage>
        <taxon>Eukaryota</taxon>
        <taxon>Metazoa</taxon>
        <taxon>Ecdysozoa</taxon>
        <taxon>Nematoda</taxon>
        <taxon>Chromadorea</taxon>
        <taxon>Rhabditida</taxon>
        <taxon>Tylenchina</taxon>
        <taxon>Panagrolaimomorpha</taxon>
        <taxon>Panagrolaimoidea</taxon>
        <taxon>Panagrolaimidae</taxon>
        <taxon>Panagrellus</taxon>
    </lineage>
</organism>
<reference evidence="2" key="2">
    <citation type="submission" date="2020-10" db="UniProtKB">
        <authorList>
            <consortium name="WormBaseParasite"/>
        </authorList>
    </citation>
    <scope>IDENTIFICATION</scope>
</reference>